<sequence length="769" mass="87996">MPKLKVKSLEIEVPDAMRAACYLETLEKMYESMTKEFAMDPHLTFKFFKKNTVPKQDGFKPSVLKSLLENFARQLDKEVMYYLDKDMMQYLEQDRKLSSKARYYRDSLSREQASKDYSEYFNVRHKNNAELFAKNMKKNYPNMSIHFAALGKNSTDNSLLLLARLKKDWDLLKHSLLEDWQTPELRRIISSGSDFHKHGQQVLILEFTDGKNGLRKVIYKPSPVTADAMLFGDLQRLSKIDPAFTGEASFIELVNLNVLPSVKQPIAKPLPTYLIIPRIDDDKDSLANHYGYIEYLSHSPSDPTEYEDLLLTRIKKARPSEMENDAFRDDITALLETTKEKFLALACKHAACDFLVKGDSDRKQYSYDCGMLLAVMTLTGLSDSHLENIIIHELRPMLIDGEACFCQRVSPTPQDFSAFDAVSGSMNALSTANEDFYFLFDITGIQKISISKGAKNVLYEIDENGEVVACQPDKELLKEGYRDGLELMAKHGQAFLAWFEQPHVMHMMIRVIPQKTSAFASEIEKMKREKYSYDRYEKYCLANLRKNGIDQYYDAVVKYNSTRQITAQDEQKMVSKEPDAVQEMHSSGMAIAEDSAYDYVSRELPPYPVPNGIIFANDDRSSNIFSEYQNNSVPVYYTRASSKELLDFNGNPLSMPTGFQKVRDCIGQKDIPTQEELLSSEERYKLSNPNSGIDEESELLMTRLPSLSMQEKQDSTFVQHSALEITKQRAEKILTFPGLRKNLVAVAEEQVSCLRDPDASKKGQKQIFL</sequence>
<dbReference type="STRING" id="456.Ljor_2055"/>
<evidence type="ECO:0000313" key="2">
    <source>
        <dbReference type="EMBL" id="KTD17749.1"/>
    </source>
</evidence>
<keyword evidence="3" id="KW-1185">Reference proteome</keyword>
<dbReference type="InterPro" id="IPR025410">
    <property type="entry name" value="Lant_dehyd"/>
</dbReference>
<accession>A0A0W0VC91</accession>
<feature type="domain" description="Lantibiotic biosynthesis protein dehydration" evidence="1">
    <location>
        <begin position="140"/>
        <end position="300"/>
    </location>
</feature>
<evidence type="ECO:0000259" key="1">
    <source>
        <dbReference type="Pfam" id="PF13575"/>
    </source>
</evidence>
<dbReference type="RefSeq" id="WP_058471475.1">
    <property type="nucleotide sequence ID" value="NZ_CAAAIC010000001.1"/>
</dbReference>
<gene>
    <name evidence="2" type="ORF">Ljor_2055</name>
</gene>
<protein>
    <recommendedName>
        <fullName evidence="1">Lantibiotic biosynthesis protein dehydration domain-containing protein</fullName>
    </recommendedName>
</protein>
<dbReference type="Pfam" id="PF13575">
    <property type="entry name" value="DUF4135"/>
    <property type="match status" value="2"/>
</dbReference>
<organism evidence="2 3">
    <name type="scientific">Legionella jordanis</name>
    <dbReference type="NCBI Taxonomy" id="456"/>
    <lineage>
        <taxon>Bacteria</taxon>
        <taxon>Pseudomonadati</taxon>
        <taxon>Pseudomonadota</taxon>
        <taxon>Gammaproteobacteria</taxon>
        <taxon>Legionellales</taxon>
        <taxon>Legionellaceae</taxon>
        <taxon>Legionella</taxon>
    </lineage>
</organism>
<dbReference type="OrthoDB" id="612737at2"/>
<proteinExistence type="predicted"/>
<dbReference type="PATRIC" id="fig|456.5.peg.2200"/>
<reference evidence="2 3" key="1">
    <citation type="submission" date="2015-11" db="EMBL/GenBank/DDBJ databases">
        <title>Genomic analysis of 38 Legionella species identifies large and diverse effector repertoires.</title>
        <authorList>
            <person name="Burstein D."/>
            <person name="Amaro F."/>
            <person name="Zusman T."/>
            <person name="Lifshitz Z."/>
            <person name="Cohen O."/>
            <person name="Gilbert J.A."/>
            <person name="Pupko T."/>
            <person name="Shuman H.A."/>
            <person name="Segal G."/>
        </authorList>
    </citation>
    <scope>NUCLEOTIDE SEQUENCE [LARGE SCALE GENOMIC DNA]</scope>
    <source>
        <strain evidence="2 3">BL-540</strain>
    </source>
</reference>
<evidence type="ECO:0000313" key="3">
    <source>
        <dbReference type="Proteomes" id="UP000055035"/>
    </source>
</evidence>
<dbReference type="AlphaFoldDB" id="A0A0W0VC91"/>
<dbReference type="Proteomes" id="UP000055035">
    <property type="component" value="Unassembled WGS sequence"/>
</dbReference>
<feature type="domain" description="Lantibiotic biosynthesis protein dehydration" evidence="1">
    <location>
        <begin position="361"/>
        <end position="414"/>
    </location>
</feature>
<dbReference type="EMBL" id="LNYJ01000011">
    <property type="protein sequence ID" value="KTD17749.1"/>
    <property type="molecule type" value="Genomic_DNA"/>
</dbReference>
<comment type="caution">
    <text evidence="2">The sequence shown here is derived from an EMBL/GenBank/DDBJ whole genome shotgun (WGS) entry which is preliminary data.</text>
</comment>
<name>A0A0W0VC91_9GAMM</name>